<evidence type="ECO:0000259" key="6">
    <source>
        <dbReference type="Pfam" id="PF00933"/>
    </source>
</evidence>
<gene>
    <name evidence="8" type="ORF">FWI86_02725</name>
    <name evidence="7" type="ORF">FWJ04_02505</name>
</gene>
<evidence type="ECO:0000256" key="2">
    <source>
        <dbReference type="ARBA" id="ARBA00005336"/>
    </source>
</evidence>
<dbReference type="GO" id="GO:0004563">
    <property type="term" value="F:beta-N-acetylhexosaminidase activity"/>
    <property type="evidence" value="ECO:0007669"/>
    <property type="project" value="UniProtKB-EC"/>
</dbReference>
<dbReference type="SUPFAM" id="SSF51445">
    <property type="entry name" value="(Trans)glycosidases"/>
    <property type="match status" value="1"/>
</dbReference>
<dbReference type="HOGENOM" id="CLU_008392_5_3_6"/>
<dbReference type="InterPro" id="IPR019800">
    <property type="entry name" value="Glyco_hydro_3_AS"/>
</dbReference>
<dbReference type="Gene3D" id="3.40.50.1700">
    <property type="entry name" value="Glycoside hydrolase family 3 C-terminal domain"/>
    <property type="match status" value="1"/>
</dbReference>
<dbReference type="Gene3D" id="3.20.20.300">
    <property type="entry name" value="Glycoside hydrolase, family 3, N-terminal domain"/>
    <property type="match status" value="1"/>
</dbReference>
<dbReference type="InterPro" id="IPR017853">
    <property type="entry name" value="GH"/>
</dbReference>
<dbReference type="KEGG" id="ftc:DA46_1490"/>
<dbReference type="InterPro" id="IPR036881">
    <property type="entry name" value="Glyco_hydro_3_C_sf"/>
</dbReference>
<evidence type="ECO:0000313" key="8">
    <source>
        <dbReference type="EMBL" id="NDS68027.1"/>
    </source>
</evidence>
<evidence type="ECO:0000256" key="5">
    <source>
        <dbReference type="ARBA" id="ARBA00023295"/>
    </source>
</evidence>
<evidence type="ECO:0000256" key="3">
    <source>
        <dbReference type="ARBA" id="ARBA00012663"/>
    </source>
</evidence>
<dbReference type="InterPro" id="IPR050226">
    <property type="entry name" value="NagZ_Beta-hexosaminidase"/>
</dbReference>
<keyword evidence="4 8" id="KW-0378">Hydrolase</keyword>
<dbReference type="KEGG" id="ftv:CH67_1657"/>
<evidence type="ECO:0000256" key="4">
    <source>
        <dbReference type="ARBA" id="ARBA00022801"/>
    </source>
</evidence>
<comment type="catalytic activity">
    <reaction evidence="1">
        <text>Hydrolysis of terminal non-reducing N-acetyl-D-hexosamine residues in N-acetyl-beta-D-hexosaminides.</text>
        <dbReference type="EC" id="3.2.1.52"/>
    </reaction>
</comment>
<accession>A0A0B3VE58</accession>
<proteinExistence type="inferred from homology"/>
<dbReference type="InterPro" id="IPR001764">
    <property type="entry name" value="Glyco_hydro_3_N"/>
</dbReference>
<dbReference type="EMBL" id="JAAGKH010000012">
    <property type="protein sequence ID" value="NDR88582.1"/>
    <property type="molecule type" value="Genomic_DNA"/>
</dbReference>
<dbReference type="Pfam" id="PF00933">
    <property type="entry name" value="Glyco_hydro_3"/>
    <property type="match status" value="1"/>
</dbReference>
<dbReference type="PANTHER" id="PTHR30480">
    <property type="entry name" value="BETA-HEXOSAMINIDASE-RELATED"/>
    <property type="match status" value="1"/>
</dbReference>
<comment type="similarity">
    <text evidence="2">Belongs to the glycosyl hydrolase 3 family.</text>
</comment>
<name>A0A0B3VE58_FRATU</name>
<dbReference type="PROSITE" id="PS00775">
    <property type="entry name" value="GLYCOSYL_HYDROL_F3"/>
    <property type="match status" value="1"/>
</dbReference>
<keyword evidence="5" id="KW-0326">Glycosidase</keyword>
<sequence>MSTNSNIRQKLGQLIMMDFRYWGEDSNNQRIPFTKTNDIVNKIFKDYNLGGFILFRENIQNNEQVISLLRDLQANTNTPIFFATDQEGGRVNRLQQGTSGCGNMALAATDNPHNAYTMAKIIGDELYSLGININFAPAVDVNSNKNNPIIGVRSYSDNPDIVIDYAKNAINGYHDAKIIDCIKHFPGHGDTATDSHLGNVNLDKTLKELQTTELLPFSKLARDCSMIMTAHISVPALDDTQYQSVSTSENIYVPATLSYKIITKLLKQQMKFDGLVVSDAMDMHAIAKHFGTIEASKLAILAGIDILLMPVRVWSENDLYKLEELFCELEKGYNQNSNFANAVDNVYTNITDFKAKHKLDESLIFKLSQDEQLKYANQIVNSNKHQQIALDIAKQSTTVVKNSGIIPCDLNKLKNILIVDSDNQRLADFHSELQKIVLDNNSNVIINCENINNHNIKTIIENADLILLISANLREYNQTYSYITSIKPEQTINIAALTPYDINYIDNIINYVCIYGATSMDQTNYTKTSLKINIQTTLENIFGNKEIKGVLPVSL</sequence>
<protein>
    <recommendedName>
        <fullName evidence="3">beta-N-acetylhexosaminidase</fullName>
        <ecNumber evidence="3">3.2.1.52</ecNumber>
    </recommendedName>
</protein>
<dbReference type="InterPro" id="IPR036962">
    <property type="entry name" value="Glyco_hydro_3_N_sf"/>
</dbReference>
<dbReference type="eggNOG" id="COG1472">
    <property type="taxonomic scope" value="Bacteria"/>
</dbReference>
<dbReference type="OMA" id="TEMPGNM"/>
<dbReference type="KEGG" id="ftz:CH68_1388"/>
<comment type="caution">
    <text evidence="8">The sequence shown here is derived from an EMBL/GenBank/DDBJ whole genome shotgun (WGS) entry which is preliminary data.</text>
</comment>
<dbReference type="RefSeq" id="WP_003016434.1">
    <property type="nucleotide sequence ID" value="NZ_AP023459.1"/>
</dbReference>
<organism evidence="8">
    <name type="scientific">Francisella tularensis subsp. holarctica</name>
    <dbReference type="NCBI Taxonomy" id="119857"/>
    <lineage>
        <taxon>Bacteria</taxon>
        <taxon>Pseudomonadati</taxon>
        <taxon>Pseudomonadota</taxon>
        <taxon>Gammaproteobacteria</taxon>
        <taxon>Thiotrichales</taxon>
        <taxon>Francisellaceae</taxon>
        <taxon>Francisella</taxon>
    </lineage>
</organism>
<dbReference type="GO" id="GO:0009254">
    <property type="term" value="P:peptidoglycan turnover"/>
    <property type="evidence" value="ECO:0007669"/>
    <property type="project" value="TreeGrafter"/>
</dbReference>
<evidence type="ECO:0000313" key="7">
    <source>
        <dbReference type="EMBL" id="NDR88582.1"/>
    </source>
</evidence>
<dbReference type="GO" id="GO:0005975">
    <property type="term" value="P:carbohydrate metabolic process"/>
    <property type="evidence" value="ECO:0007669"/>
    <property type="project" value="InterPro"/>
</dbReference>
<feature type="domain" description="Glycoside hydrolase family 3 N-terminal" evidence="6">
    <location>
        <begin position="7"/>
        <end position="347"/>
    </location>
</feature>
<reference evidence="8" key="2">
    <citation type="submission" date="2020-02" db="EMBL/GenBank/DDBJ databases">
        <title>Using affinity propagation clustering for identifying bacterial clades and subclades with whole-genome sequences of Francisella tularensis.</title>
        <authorList>
            <person name="Homeier-Bachmann T."/>
            <person name="Abdel-Glil M.Y."/>
            <person name="Hackbart A."/>
            <person name="Hotzel H."/>
            <person name="Tomaso H."/>
        </authorList>
    </citation>
    <scope>NUCLEOTIDE SEQUENCE</scope>
    <source>
        <strain evidence="8">15T0085</strain>
        <strain evidence="7">17T1429</strain>
    </source>
</reference>
<dbReference type="AlphaFoldDB" id="A0A0B3VE58"/>
<dbReference type="EC" id="3.2.1.52" evidence="3"/>
<reference evidence="8" key="1">
    <citation type="submission" date="2019-08" db="EMBL/GenBank/DDBJ databases">
        <authorList>
            <person name="Busch A."/>
        </authorList>
    </citation>
    <scope>NUCLEOTIDE SEQUENCE</scope>
    <source>
        <strain evidence="8">15T0085</strain>
        <strain evidence="7">17T1429</strain>
    </source>
</reference>
<evidence type="ECO:0000256" key="1">
    <source>
        <dbReference type="ARBA" id="ARBA00001231"/>
    </source>
</evidence>
<dbReference type="PANTHER" id="PTHR30480:SF13">
    <property type="entry name" value="BETA-HEXOSAMINIDASE"/>
    <property type="match status" value="1"/>
</dbReference>
<dbReference type="EMBL" id="JAAGJP010000012">
    <property type="protein sequence ID" value="NDS68027.1"/>
    <property type="molecule type" value="Genomic_DNA"/>
</dbReference>